<dbReference type="Proteomes" id="UP000316759">
    <property type="component" value="Unassembled WGS sequence"/>
</dbReference>
<gene>
    <name evidence="2" type="ORF">FGIG_06442</name>
</gene>
<proteinExistence type="predicted"/>
<evidence type="ECO:0000313" key="3">
    <source>
        <dbReference type="Proteomes" id="UP000316759"/>
    </source>
</evidence>
<accession>A0A504YU05</accession>
<dbReference type="EMBL" id="SUNJ01003014">
    <property type="protein sequence ID" value="TPP65552.1"/>
    <property type="molecule type" value="Genomic_DNA"/>
</dbReference>
<evidence type="ECO:0000256" key="1">
    <source>
        <dbReference type="SAM" id="MobiDB-lite"/>
    </source>
</evidence>
<feature type="compositionally biased region" description="Basic and acidic residues" evidence="1">
    <location>
        <begin position="1"/>
        <end position="20"/>
    </location>
</feature>
<sequence length="112" mass="12924">MKRQIDLDGTRRGSGRDTRDAWQVPMKGSSVKGCRARGPSQCSDKSKATTFRDWPKDAPLRERREKIKDLQEKRMSHLLAIRQEAEAAKLAEDMEDNLFVRYSELAELKETD</sequence>
<evidence type="ECO:0000313" key="2">
    <source>
        <dbReference type="EMBL" id="TPP65552.1"/>
    </source>
</evidence>
<dbReference type="AlphaFoldDB" id="A0A504YU05"/>
<feature type="region of interest" description="Disordered" evidence="1">
    <location>
        <begin position="1"/>
        <end position="51"/>
    </location>
</feature>
<comment type="caution">
    <text evidence="2">The sequence shown here is derived from an EMBL/GenBank/DDBJ whole genome shotgun (WGS) entry which is preliminary data.</text>
</comment>
<dbReference type="OrthoDB" id="10609784at2759"/>
<reference evidence="2 3" key="1">
    <citation type="submission" date="2019-04" db="EMBL/GenBank/DDBJ databases">
        <title>Annotation for the trematode Fasciola gigantica.</title>
        <authorList>
            <person name="Choi Y.-J."/>
        </authorList>
    </citation>
    <scope>NUCLEOTIDE SEQUENCE [LARGE SCALE GENOMIC DNA]</scope>
    <source>
        <strain evidence="2">Uganda_cow_1</strain>
    </source>
</reference>
<name>A0A504YU05_FASGI</name>
<organism evidence="2 3">
    <name type="scientific">Fasciola gigantica</name>
    <name type="common">Giant liver fluke</name>
    <dbReference type="NCBI Taxonomy" id="46835"/>
    <lineage>
        <taxon>Eukaryota</taxon>
        <taxon>Metazoa</taxon>
        <taxon>Spiralia</taxon>
        <taxon>Lophotrochozoa</taxon>
        <taxon>Platyhelminthes</taxon>
        <taxon>Trematoda</taxon>
        <taxon>Digenea</taxon>
        <taxon>Plagiorchiida</taxon>
        <taxon>Echinostomata</taxon>
        <taxon>Echinostomatoidea</taxon>
        <taxon>Fasciolidae</taxon>
        <taxon>Fasciola</taxon>
    </lineage>
</organism>
<protein>
    <submittedName>
        <fullName evidence="2">Uncharacterized protein</fullName>
    </submittedName>
</protein>
<keyword evidence="3" id="KW-1185">Reference proteome</keyword>